<sequence>MAGCRPDYLLYPELDTREERAEFVSLFNPLGEF</sequence>
<evidence type="ECO:0000313" key="1">
    <source>
        <dbReference type="EMBL" id="DAD76613.1"/>
    </source>
</evidence>
<dbReference type="EMBL" id="BK014805">
    <property type="protein sequence ID" value="DAD76613.1"/>
    <property type="molecule type" value="Genomic_DNA"/>
</dbReference>
<name>A0A8S5M2V0_9CAUD</name>
<protein>
    <submittedName>
        <fullName evidence="1">Uncharacterized protein</fullName>
    </submittedName>
</protein>
<accession>A0A8S5M2V0</accession>
<reference evidence="1" key="1">
    <citation type="journal article" date="2021" name="Proc. Natl. Acad. Sci. U.S.A.">
        <title>A Catalog of Tens of Thousands of Viruses from Human Metagenomes Reveals Hidden Associations with Chronic Diseases.</title>
        <authorList>
            <person name="Tisza M.J."/>
            <person name="Buck C.B."/>
        </authorList>
    </citation>
    <scope>NUCLEOTIDE SEQUENCE</scope>
    <source>
        <strain evidence="1">CtOkv13</strain>
    </source>
</reference>
<proteinExistence type="predicted"/>
<organism evidence="1">
    <name type="scientific">Siphoviridae sp. ctOkv13</name>
    <dbReference type="NCBI Taxonomy" id="2826314"/>
    <lineage>
        <taxon>Viruses</taxon>
        <taxon>Duplodnaviria</taxon>
        <taxon>Heunggongvirae</taxon>
        <taxon>Uroviricota</taxon>
        <taxon>Caudoviricetes</taxon>
    </lineage>
</organism>